<reference evidence="3" key="1">
    <citation type="submission" date="2019-12" db="UniProtKB">
        <authorList>
            <consortium name="WormBaseParasite"/>
        </authorList>
    </citation>
    <scope>IDENTIFICATION</scope>
</reference>
<feature type="compositionally biased region" description="Basic and acidic residues" evidence="1">
    <location>
        <begin position="1"/>
        <end position="16"/>
    </location>
</feature>
<protein>
    <submittedName>
        <fullName evidence="3">Uncharacterized protein</fullName>
    </submittedName>
</protein>
<proteinExistence type="predicted"/>
<feature type="compositionally biased region" description="Polar residues" evidence="1">
    <location>
        <begin position="21"/>
        <end position="40"/>
    </location>
</feature>
<dbReference type="WBParaSite" id="TMUE_3000014543.1">
    <property type="protein sequence ID" value="TMUE_3000014543.1"/>
    <property type="gene ID" value="WBGene00302237"/>
</dbReference>
<accession>A0A5S6R534</accession>
<dbReference type="AlphaFoldDB" id="A0A5S6R534"/>
<evidence type="ECO:0000313" key="2">
    <source>
        <dbReference type="Proteomes" id="UP000046395"/>
    </source>
</evidence>
<feature type="region of interest" description="Disordered" evidence="1">
    <location>
        <begin position="1"/>
        <end position="47"/>
    </location>
</feature>
<evidence type="ECO:0000256" key="1">
    <source>
        <dbReference type="SAM" id="MobiDB-lite"/>
    </source>
</evidence>
<keyword evidence="2" id="KW-1185">Reference proteome</keyword>
<evidence type="ECO:0000313" key="3">
    <source>
        <dbReference type="WBParaSite" id="TMUE_3000014543.1"/>
    </source>
</evidence>
<name>A0A5S6R534_TRIMR</name>
<sequence>MIRTEHVSMGQQERRGGQKLGSVTESAPPTIIGDTTTSRLPNRAEEAGNVKRQCALCKEARSSPITRNRDNNNYVTDKEERVLFGKTERPDWCPSFR</sequence>
<dbReference type="Proteomes" id="UP000046395">
    <property type="component" value="Unassembled WGS sequence"/>
</dbReference>
<organism evidence="2 3">
    <name type="scientific">Trichuris muris</name>
    <name type="common">Mouse whipworm</name>
    <dbReference type="NCBI Taxonomy" id="70415"/>
    <lineage>
        <taxon>Eukaryota</taxon>
        <taxon>Metazoa</taxon>
        <taxon>Ecdysozoa</taxon>
        <taxon>Nematoda</taxon>
        <taxon>Enoplea</taxon>
        <taxon>Dorylaimia</taxon>
        <taxon>Trichinellida</taxon>
        <taxon>Trichuridae</taxon>
        <taxon>Trichuris</taxon>
    </lineage>
</organism>